<proteinExistence type="predicted"/>
<dbReference type="Proteomes" id="UP000071859">
    <property type="component" value="Unassembled WGS sequence"/>
</dbReference>
<evidence type="ECO:0000313" key="3">
    <source>
        <dbReference type="EMBL" id="SAK54733.1"/>
    </source>
</evidence>
<accession>A0A158AAB6</accession>
<dbReference type="Gene3D" id="1.40.20.10">
    <property type="entry name" value="CHAD domain"/>
    <property type="match status" value="1"/>
</dbReference>
<feature type="region of interest" description="Disordered" evidence="1">
    <location>
        <begin position="121"/>
        <end position="145"/>
    </location>
</feature>
<dbReference type="SMART" id="SM00880">
    <property type="entry name" value="CHAD"/>
    <property type="match status" value="1"/>
</dbReference>
<sequence length="508" mass="56423">MTVWVEVTLQSHRSEDGSIGALAGQLQRIAAFADMPGVGMRITTRDIPLKVPRWRLSVDTLDGGRTLCAVQEEGIPMPGFTRYRTFARSAGEDLAASLIEFAQSDDALRGPLAKAYRHVGPETGVTPEGGDGETVDVAAPEPPPGREIERIEWRIDTGGADILATLETSEEELPALRLAAPSVNGALDAVFRVAGEVIDAAPFFIAPDETHESETEAVHAQKLDLPSKATRREAFAAIAASVAEQWFGNAAASRAGLGDEHVHQLRVAQRRLKTLLKLFRDYIDDAWHTHIAPDLKWFGDLLGDARDWDVFTDKTLTAYADADDSAERWQTLIAAADVKRRVARDKVRDALASKRYARLTLAFVEWLARFASHDDESPARFVSYAEKRIRKDYRRIARVPDLVSLEPHERHRVRIHAKRLRYALEFFRSVTSRRTRDDTAKRLGELQTVLGEANDAAVAADRLASIPEASDYQRGFARAWGAAAAQKDAQEGERLLRSMRRPRVKVPI</sequence>
<keyword evidence="4" id="KW-1185">Reference proteome</keyword>
<organism evidence="3 4">
    <name type="scientific">Caballeronia calidae</name>
    <dbReference type="NCBI Taxonomy" id="1777139"/>
    <lineage>
        <taxon>Bacteria</taxon>
        <taxon>Pseudomonadati</taxon>
        <taxon>Pseudomonadota</taxon>
        <taxon>Betaproteobacteria</taxon>
        <taxon>Burkholderiales</taxon>
        <taxon>Burkholderiaceae</taxon>
        <taxon>Caballeronia</taxon>
    </lineage>
</organism>
<evidence type="ECO:0000259" key="2">
    <source>
        <dbReference type="PROSITE" id="PS51708"/>
    </source>
</evidence>
<protein>
    <submittedName>
        <fullName evidence="3">CHAD domain-containing protein</fullName>
    </submittedName>
</protein>
<dbReference type="Pfam" id="PF05235">
    <property type="entry name" value="CHAD"/>
    <property type="match status" value="1"/>
</dbReference>
<evidence type="ECO:0000256" key="1">
    <source>
        <dbReference type="SAM" id="MobiDB-lite"/>
    </source>
</evidence>
<dbReference type="InterPro" id="IPR007899">
    <property type="entry name" value="CHAD_dom"/>
</dbReference>
<dbReference type="PANTHER" id="PTHR39339">
    <property type="entry name" value="SLR1444 PROTEIN"/>
    <property type="match status" value="1"/>
</dbReference>
<dbReference type="AlphaFoldDB" id="A0A158AAB6"/>
<dbReference type="PANTHER" id="PTHR39339:SF1">
    <property type="entry name" value="CHAD DOMAIN-CONTAINING PROTEIN"/>
    <property type="match status" value="1"/>
</dbReference>
<name>A0A158AAB6_9BURK</name>
<dbReference type="PROSITE" id="PS51708">
    <property type="entry name" value="CHAD"/>
    <property type="match status" value="1"/>
</dbReference>
<reference evidence="3" key="1">
    <citation type="submission" date="2016-01" db="EMBL/GenBank/DDBJ databases">
        <authorList>
            <person name="Peeters C."/>
        </authorList>
    </citation>
    <scope>NUCLEOTIDE SEQUENCE</scope>
    <source>
        <strain evidence="3">LMG 29321</strain>
    </source>
</reference>
<dbReference type="OrthoDB" id="3034217at2"/>
<dbReference type="EMBL" id="FCOX02000005">
    <property type="protein sequence ID" value="SAK54733.1"/>
    <property type="molecule type" value="Genomic_DNA"/>
</dbReference>
<evidence type="ECO:0000313" key="4">
    <source>
        <dbReference type="Proteomes" id="UP000071859"/>
    </source>
</evidence>
<dbReference type="RefSeq" id="WP_062603960.1">
    <property type="nucleotide sequence ID" value="NZ_FCOX02000005.1"/>
</dbReference>
<comment type="caution">
    <text evidence="3">The sequence shown here is derived from an EMBL/GenBank/DDBJ whole genome shotgun (WGS) entry which is preliminary data.</text>
</comment>
<gene>
    <name evidence="3" type="ORF">AWB78_01412</name>
</gene>
<feature type="domain" description="CHAD" evidence="2">
    <location>
        <begin position="228"/>
        <end position="501"/>
    </location>
</feature>
<dbReference type="InterPro" id="IPR038186">
    <property type="entry name" value="CHAD_dom_sf"/>
</dbReference>